<accession>A0A2W4ZWB6</accession>
<dbReference type="AlphaFoldDB" id="A0A2W4ZWB6"/>
<comment type="caution">
    <text evidence="1">The sequence shown here is derived from an EMBL/GenBank/DDBJ whole genome shotgun (WGS) entry which is preliminary data.</text>
</comment>
<evidence type="ECO:0000313" key="2">
    <source>
        <dbReference type="Proteomes" id="UP000249066"/>
    </source>
</evidence>
<protein>
    <recommendedName>
        <fullName evidence="3">Reverse transcriptase domain-containing protein</fullName>
    </recommendedName>
</protein>
<gene>
    <name evidence="1" type="ORF">DI623_16105</name>
</gene>
<dbReference type="InterPro" id="IPR043502">
    <property type="entry name" value="DNA/RNA_pol_sf"/>
</dbReference>
<dbReference type="SUPFAM" id="SSF56672">
    <property type="entry name" value="DNA/RNA polymerases"/>
    <property type="match status" value="1"/>
</dbReference>
<dbReference type="EMBL" id="QFNN01000183">
    <property type="protein sequence ID" value="PZO86653.1"/>
    <property type="molecule type" value="Genomic_DNA"/>
</dbReference>
<proteinExistence type="predicted"/>
<name>A0A2W4ZWB6_9SPHN</name>
<evidence type="ECO:0008006" key="3">
    <source>
        <dbReference type="Google" id="ProtNLM"/>
    </source>
</evidence>
<reference evidence="1 2" key="1">
    <citation type="submission" date="2017-08" db="EMBL/GenBank/DDBJ databases">
        <title>Infants hospitalized years apart are colonized by the same room-sourced microbial strains.</title>
        <authorList>
            <person name="Brooks B."/>
            <person name="Olm M.R."/>
            <person name="Firek B.A."/>
            <person name="Baker R."/>
            <person name="Thomas B.C."/>
            <person name="Morowitz M.J."/>
            <person name="Banfield J.F."/>
        </authorList>
    </citation>
    <scope>NUCLEOTIDE SEQUENCE [LARGE SCALE GENOMIC DNA]</scope>
    <source>
        <strain evidence="1">S2_018_000_R2_101</strain>
    </source>
</reference>
<dbReference type="Proteomes" id="UP000249066">
    <property type="component" value="Unassembled WGS sequence"/>
</dbReference>
<evidence type="ECO:0000313" key="1">
    <source>
        <dbReference type="EMBL" id="PZO86653.1"/>
    </source>
</evidence>
<sequence>MKLAAVQAVIPISRRIIRNTLFVPDETLIQMNTKLLSEHAVRAGLPQGGLASPAVAGLVIEPCLEKVSAKFRGSYLDDISIGGGTVEEVEAGHDILAEALASQYPGSPLFEKCRAAFKLGKHQDVLGYWLRPNPKANGGGLRISPSNKGIRRFYVRMAIELLLRPYAEWAGKMEEAAYAFAASAKSWNGAQAGRENLITVFAMEIEPLLNEAHQEVLGAIDAGLPMPAARALAGKRANEIMPKIVLADTNGLLNW</sequence>
<organism evidence="1 2">
    <name type="scientific">Sphingomonas sanxanigenens</name>
    <dbReference type="NCBI Taxonomy" id="397260"/>
    <lineage>
        <taxon>Bacteria</taxon>
        <taxon>Pseudomonadati</taxon>
        <taxon>Pseudomonadota</taxon>
        <taxon>Alphaproteobacteria</taxon>
        <taxon>Sphingomonadales</taxon>
        <taxon>Sphingomonadaceae</taxon>
        <taxon>Sphingomonas</taxon>
    </lineage>
</organism>